<dbReference type="GO" id="GO:0003677">
    <property type="term" value="F:DNA binding"/>
    <property type="evidence" value="ECO:0007669"/>
    <property type="project" value="UniProtKB-KW"/>
</dbReference>
<dbReference type="CDD" id="cd00067">
    <property type="entry name" value="GAL4"/>
    <property type="match status" value="1"/>
</dbReference>
<evidence type="ECO:0000256" key="4">
    <source>
        <dbReference type="ARBA" id="ARBA00023125"/>
    </source>
</evidence>
<dbReference type="PANTHER" id="PTHR36206">
    <property type="entry name" value="ASPERCRYPTIN BIOSYNTHESIS CLUSTER-SPECIFIC TRANSCRIPTION REGULATOR ATNN-RELATED"/>
    <property type="match status" value="1"/>
</dbReference>
<dbReference type="AlphaFoldDB" id="A0A9Q8T4C9"/>
<name>A0A9Q8T4C9_9PEZI</name>
<dbReference type="InterPro" id="IPR052360">
    <property type="entry name" value="Transcr_Regulatory_Proteins"/>
</dbReference>
<dbReference type="SUPFAM" id="SSF57701">
    <property type="entry name" value="Zn2/Cys6 DNA-binding domain"/>
    <property type="match status" value="1"/>
</dbReference>
<dbReference type="Pfam" id="PF00172">
    <property type="entry name" value="Zn_clus"/>
    <property type="match status" value="1"/>
</dbReference>
<dbReference type="InterPro" id="IPR036864">
    <property type="entry name" value="Zn2-C6_fun-type_DNA-bd_sf"/>
</dbReference>
<evidence type="ECO:0000313" key="10">
    <source>
        <dbReference type="Proteomes" id="UP000830671"/>
    </source>
</evidence>
<dbReference type="KEGG" id="clup:CLUP02_14490"/>
<proteinExistence type="predicted"/>
<dbReference type="RefSeq" id="XP_049150564.1">
    <property type="nucleotide sequence ID" value="XM_049293418.1"/>
</dbReference>
<accession>A0A9Q8T4C9</accession>
<feature type="domain" description="Zn(2)-C6 fungal-type" evidence="8">
    <location>
        <begin position="276"/>
        <end position="304"/>
    </location>
</feature>
<feature type="region of interest" description="Disordered" evidence="7">
    <location>
        <begin position="201"/>
        <end position="243"/>
    </location>
</feature>
<keyword evidence="5" id="KW-0804">Transcription</keyword>
<keyword evidence="3" id="KW-0805">Transcription regulation</keyword>
<dbReference type="Gene3D" id="4.10.240.10">
    <property type="entry name" value="Zn(2)-C6 fungal-type DNA-binding domain"/>
    <property type="match status" value="1"/>
</dbReference>
<dbReference type="GeneID" id="73348428"/>
<evidence type="ECO:0000313" key="9">
    <source>
        <dbReference type="EMBL" id="UQC88963.1"/>
    </source>
</evidence>
<evidence type="ECO:0000259" key="8">
    <source>
        <dbReference type="PROSITE" id="PS50048"/>
    </source>
</evidence>
<evidence type="ECO:0000256" key="5">
    <source>
        <dbReference type="ARBA" id="ARBA00023163"/>
    </source>
</evidence>
<keyword evidence="4" id="KW-0238">DNA-binding</keyword>
<dbReference type="SMART" id="SM00066">
    <property type="entry name" value="GAL4"/>
    <property type="match status" value="1"/>
</dbReference>
<feature type="compositionally biased region" description="Low complexity" evidence="7">
    <location>
        <begin position="31"/>
        <end position="46"/>
    </location>
</feature>
<organism evidence="9 10">
    <name type="scientific">Colletotrichum lupini</name>
    <dbReference type="NCBI Taxonomy" id="145971"/>
    <lineage>
        <taxon>Eukaryota</taxon>
        <taxon>Fungi</taxon>
        <taxon>Dikarya</taxon>
        <taxon>Ascomycota</taxon>
        <taxon>Pezizomycotina</taxon>
        <taxon>Sordariomycetes</taxon>
        <taxon>Hypocreomycetidae</taxon>
        <taxon>Glomerellales</taxon>
        <taxon>Glomerellaceae</taxon>
        <taxon>Colletotrichum</taxon>
        <taxon>Colletotrichum acutatum species complex</taxon>
    </lineage>
</organism>
<keyword evidence="10" id="KW-1185">Reference proteome</keyword>
<evidence type="ECO:0000256" key="3">
    <source>
        <dbReference type="ARBA" id="ARBA00023015"/>
    </source>
</evidence>
<evidence type="ECO:0000256" key="2">
    <source>
        <dbReference type="ARBA" id="ARBA00022833"/>
    </source>
</evidence>
<evidence type="ECO:0000256" key="1">
    <source>
        <dbReference type="ARBA" id="ARBA00022723"/>
    </source>
</evidence>
<feature type="compositionally biased region" description="Pro residues" evidence="7">
    <location>
        <begin position="47"/>
        <end position="61"/>
    </location>
</feature>
<dbReference type="EMBL" id="CP019479">
    <property type="protein sequence ID" value="UQC88963.1"/>
    <property type="molecule type" value="Genomic_DNA"/>
</dbReference>
<dbReference type="GO" id="GO:0008270">
    <property type="term" value="F:zinc ion binding"/>
    <property type="evidence" value="ECO:0007669"/>
    <property type="project" value="InterPro"/>
</dbReference>
<dbReference type="GO" id="GO:0000981">
    <property type="term" value="F:DNA-binding transcription factor activity, RNA polymerase II-specific"/>
    <property type="evidence" value="ECO:0007669"/>
    <property type="project" value="InterPro"/>
</dbReference>
<feature type="compositionally biased region" description="Low complexity" evidence="7">
    <location>
        <begin position="228"/>
        <end position="242"/>
    </location>
</feature>
<keyword evidence="6" id="KW-0539">Nucleus</keyword>
<keyword evidence="2" id="KW-0862">Zinc</keyword>
<protein>
    <recommendedName>
        <fullName evidence="8">Zn(2)-C6 fungal-type domain-containing protein</fullName>
    </recommendedName>
</protein>
<dbReference type="PANTHER" id="PTHR36206:SF12">
    <property type="entry name" value="ASPERCRYPTIN BIOSYNTHESIS CLUSTER-SPECIFIC TRANSCRIPTION REGULATOR ATNN-RELATED"/>
    <property type="match status" value="1"/>
</dbReference>
<feature type="region of interest" description="Disordered" evidence="7">
    <location>
        <begin position="109"/>
        <end position="172"/>
    </location>
</feature>
<keyword evidence="1" id="KW-0479">Metal-binding</keyword>
<sequence>MRMPANANANAKAVAVAVTVAADNRPVVAAAGAAGAAVVSSPSEILQPPPAPPPPLPPPSVPSMSLPLARPSRHDTAHATGRLEPYSFSVNHPPPPTYYRRLAAGPAPAPLSGVPSASTPGPPAAAAAASRHDALRFPPSPSPTPSHPATFGVLGGSNHDRNHSNSSFVSNASHGYATLTPRSDPKPSRCSVMDLQNVLCDPDDDVNMSSSRSSHPPTPPHLADVLNPPASSSMPASPTSDSLEPLTFVARPNPSHVVMTTRPQLQTSQPQHAEPGCKTCQIRKMPCDEGRPSCQNCSRMGIHCLGYISPSHASTQQASDRSVPSVSANARRQDQEEYLFFLLDHYRHTKRHCMWELITLDFNEHFSCNMRKEALQMIKRRRLKDKDKTTHHSRDVIYTEWPISPLLLASICSGPVGQRTNLSGVSSGCRPKEGSQHLKTGLSWIQDQGSRLVQLSSLCKFLSSNLRQPTYKDSVKAANNQAVANCRIKGPLETAMGASKPVLYSFAEHSQCTAMYGNVLEVSPRPKANVCPLGLAFLQPKPVCVDLRQGSEATSAIPTSTGHRNSLSILIRCPRRSRRATESTLESITRHSRPLISCLLSLYIPVRKQFLERRSRVGGPSFLLATDGRRQPTILNASLVTAPMYEIDSMFSSFSSGAAFAPETSCTGQGPMASTMMPHLGER</sequence>
<feature type="region of interest" description="Disordered" evidence="7">
    <location>
        <begin position="31"/>
        <end position="62"/>
    </location>
</feature>
<dbReference type="InterPro" id="IPR001138">
    <property type="entry name" value="Zn2Cys6_DnaBD"/>
</dbReference>
<evidence type="ECO:0000256" key="6">
    <source>
        <dbReference type="ARBA" id="ARBA00023242"/>
    </source>
</evidence>
<dbReference type="PROSITE" id="PS50048">
    <property type="entry name" value="ZN2_CY6_FUNGAL_2"/>
    <property type="match status" value="1"/>
</dbReference>
<evidence type="ECO:0000256" key="7">
    <source>
        <dbReference type="SAM" id="MobiDB-lite"/>
    </source>
</evidence>
<feature type="compositionally biased region" description="Low complexity" evidence="7">
    <location>
        <begin position="109"/>
        <end position="129"/>
    </location>
</feature>
<gene>
    <name evidence="9" type="ORF">CLUP02_14490</name>
</gene>
<dbReference type="Proteomes" id="UP000830671">
    <property type="component" value="Chromosome 7"/>
</dbReference>
<reference evidence="9" key="1">
    <citation type="journal article" date="2021" name="Mol. Plant Microbe Interact.">
        <title>Complete Genome Sequence of the Plant-Pathogenic Fungus Colletotrichum lupini.</title>
        <authorList>
            <person name="Baroncelli R."/>
            <person name="Pensec F."/>
            <person name="Da Lio D."/>
            <person name="Boufleur T."/>
            <person name="Vicente I."/>
            <person name="Sarrocco S."/>
            <person name="Picot A."/>
            <person name="Baraldi E."/>
            <person name="Sukno S."/>
            <person name="Thon M."/>
            <person name="Le Floch G."/>
        </authorList>
    </citation>
    <scope>NUCLEOTIDE SEQUENCE</scope>
    <source>
        <strain evidence="9">IMI 504893</strain>
    </source>
</reference>